<dbReference type="OrthoDB" id="4062651at2759"/>
<name>Q4SVE2_TETNG</name>
<sequence length="31" mass="3344">VVLLNSKETQAELGWTSFPPNGVSLPVFLSI</sequence>
<organism evidence="1">
    <name type="scientific">Tetraodon nigroviridis</name>
    <name type="common">Spotted green pufferfish</name>
    <name type="synonym">Chelonodon nigroviridis</name>
    <dbReference type="NCBI Taxonomy" id="99883"/>
    <lineage>
        <taxon>Eukaryota</taxon>
        <taxon>Metazoa</taxon>
        <taxon>Chordata</taxon>
        <taxon>Craniata</taxon>
        <taxon>Vertebrata</taxon>
        <taxon>Euteleostomi</taxon>
        <taxon>Actinopterygii</taxon>
        <taxon>Neopterygii</taxon>
        <taxon>Teleostei</taxon>
        <taxon>Neoteleostei</taxon>
        <taxon>Acanthomorphata</taxon>
        <taxon>Eupercaria</taxon>
        <taxon>Tetraodontiformes</taxon>
        <taxon>Tetradontoidea</taxon>
        <taxon>Tetraodontidae</taxon>
        <taxon>Tetraodon</taxon>
    </lineage>
</organism>
<evidence type="ECO:0000313" key="1">
    <source>
        <dbReference type="EMBL" id="CAF95390.1"/>
    </source>
</evidence>
<dbReference type="KEGG" id="tng:GSTEN00012026G001"/>
<gene>
    <name evidence="1" type="ORF">GSTENG00012026001</name>
</gene>
<comment type="caution">
    <text evidence="1">The sequence shown here is derived from an EMBL/GenBank/DDBJ whole genome shotgun (WGS) entry which is preliminary data.</text>
</comment>
<proteinExistence type="predicted"/>
<reference evidence="1" key="1">
    <citation type="journal article" date="2004" name="Nature">
        <title>Genome duplication in the teleost fish Tetraodon nigroviridis reveals the early vertebrate proto-karyotype.</title>
        <authorList>
            <person name="Jaillon O."/>
            <person name="Aury J.-M."/>
            <person name="Brunet F."/>
            <person name="Petit J.-L."/>
            <person name="Stange-Thomann N."/>
            <person name="Mauceli E."/>
            <person name="Bouneau L."/>
            <person name="Fischer C."/>
            <person name="Ozouf-Costaz C."/>
            <person name="Bernot A."/>
            <person name="Nicaud S."/>
            <person name="Jaffe D."/>
            <person name="Fisher S."/>
            <person name="Lutfalla G."/>
            <person name="Dossat C."/>
            <person name="Segurens B."/>
            <person name="Dasilva C."/>
            <person name="Salanoubat M."/>
            <person name="Levy M."/>
            <person name="Boudet N."/>
            <person name="Castellano S."/>
            <person name="Anthouard V."/>
            <person name="Jubin C."/>
            <person name="Castelli V."/>
            <person name="Katinka M."/>
            <person name="Vacherie B."/>
            <person name="Biemont C."/>
            <person name="Skalli Z."/>
            <person name="Cattolico L."/>
            <person name="Poulain J."/>
            <person name="De Berardinis V."/>
            <person name="Cruaud C."/>
            <person name="Duprat S."/>
            <person name="Brottier P."/>
            <person name="Coutanceau J.-P."/>
            <person name="Gouzy J."/>
            <person name="Parra G."/>
            <person name="Lardier G."/>
            <person name="Chapple C."/>
            <person name="McKernan K.J."/>
            <person name="McEwan P."/>
            <person name="Bosak S."/>
            <person name="Kellis M."/>
            <person name="Volff J.-N."/>
            <person name="Guigo R."/>
            <person name="Zody M.C."/>
            <person name="Mesirov J."/>
            <person name="Lindblad-Toh K."/>
            <person name="Birren B."/>
            <person name="Nusbaum C."/>
            <person name="Kahn D."/>
            <person name="Robinson-Rechavi M."/>
            <person name="Laudet V."/>
            <person name="Schachter V."/>
            <person name="Quetier F."/>
            <person name="Saurin W."/>
            <person name="Scarpelli C."/>
            <person name="Wincker P."/>
            <person name="Lander E.S."/>
            <person name="Weissenbach J."/>
            <person name="Roest Crollius H."/>
        </authorList>
    </citation>
    <scope>NUCLEOTIDE SEQUENCE [LARGE SCALE GENOMIC DNA]</scope>
</reference>
<protein>
    <submittedName>
        <fullName evidence="1">(spotted green pufferfish) hypothetical protein</fullName>
    </submittedName>
</protein>
<feature type="non-terminal residue" evidence="1">
    <location>
        <position position="1"/>
    </location>
</feature>
<dbReference type="AlphaFoldDB" id="Q4SVE2"/>
<reference evidence="1" key="2">
    <citation type="submission" date="2004-02" db="EMBL/GenBank/DDBJ databases">
        <authorList>
            <consortium name="Genoscope"/>
            <consortium name="Whitehead Institute Centre for Genome Research"/>
        </authorList>
    </citation>
    <scope>NUCLEOTIDE SEQUENCE</scope>
</reference>
<dbReference type="EMBL" id="CAAE01013761">
    <property type="protein sequence ID" value="CAF95390.1"/>
    <property type="molecule type" value="Genomic_DNA"/>
</dbReference>
<accession>Q4SVE2</accession>